<proteinExistence type="predicted"/>
<evidence type="ECO:0000313" key="1">
    <source>
        <dbReference type="EMBL" id="WFL77879.1"/>
    </source>
</evidence>
<reference evidence="1 2" key="1">
    <citation type="submission" date="2023-03" db="EMBL/GenBank/DDBJ databases">
        <title>Altererythrobacter sp. CAU 1644 isolated from sand.</title>
        <authorList>
            <person name="Kim W."/>
        </authorList>
    </citation>
    <scope>NUCLEOTIDE SEQUENCE [LARGE SCALE GENOMIC DNA]</scope>
    <source>
        <strain evidence="1 2">CAU 1644</strain>
    </source>
</reference>
<accession>A0ABY8FS80</accession>
<protein>
    <submittedName>
        <fullName evidence="1">DUF938 domain-containing protein</fullName>
    </submittedName>
</protein>
<evidence type="ECO:0000313" key="2">
    <source>
        <dbReference type="Proteomes" id="UP001215827"/>
    </source>
</evidence>
<keyword evidence="2" id="KW-1185">Reference proteome</keyword>
<dbReference type="SUPFAM" id="SSF53335">
    <property type="entry name" value="S-adenosyl-L-methionine-dependent methyltransferases"/>
    <property type="match status" value="1"/>
</dbReference>
<dbReference type="PANTHER" id="PTHR20974">
    <property type="entry name" value="UPF0585 PROTEIN CG18661"/>
    <property type="match status" value="1"/>
</dbReference>
<dbReference type="Gene3D" id="3.40.50.150">
    <property type="entry name" value="Vaccinia Virus protein VP39"/>
    <property type="match status" value="1"/>
</dbReference>
<gene>
    <name evidence="1" type="ORF">P7228_02075</name>
</gene>
<dbReference type="PANTHER" id="PTHR20974:SF0">
    <property type="entry name" value="UPF0585 PROTEIN CG18661"/>
    <property type="match status" value="1"/>
</dbReference>
<dbReference type="InterPro" id="IPR029063">
    <property type="entry name" value="SAM-dependent_MTases_sf"/>
</dbReference>
<organism evidence="1 2">
    <name type="scientific">Altererythrobacter arenosus</name>
    <dbReference type="NCBI Taxonomy" id="3032592"/>
    <lineage>
        <taxon>Bacteria</taxon>
        <taxon>Pseudomonadati</taxon>
        <taxon>Pseudomonadota</taxon>
        <taxon>Alphaproteobacteria</taxon>
        <taxon>Sphingomonadales</taxon>
        <taxon>Erythrobacteraceae</taxon>
        <taxon>Altererythrobacter</taxon>
    </lineage>
</organism>
<dbReference type="EMBL" id="CP121106">
    <property type="protein sequence ID" value="WFL77879.1"/>
    <property type="molecule type" value="Genomic_DNA"/>
</dbReference>
<dbReference type="RefSeq" id="WP_278016571.1">
    <property type="nucleotide sequence ID" value="NZ_CP121106.1"/>
</dbReference>
<dbReference type="InterPro" id="IPR010342">
    <property type="entry name" value="DUF938"/>
</dbReference>
<dbReference type="Proteomes" id="UP001215827">
    <property type="component" value="Chromosome"/>
</dbReference>
<name>A0ABY8FS80_9SPHN</name>
<sequence length="201" mass="21708">MPSSAKREAPAAARNRVPIGDVLAEQLPARGLVLEVASGTGEHALYLAGRFPSLDWQPSDPDPGALSSIAAWREDQQGANLREPIMLDAISKDWPVSSCDAVLCCNMVHISPWEATEGLFAGAARVLEGTAPLILYGPYLEDDVETVPSNLAFDAGLRARNPAWGLRRLADIDALAARHRFERSARISMPANNLILVFRKG</sequence>
<dbReference type="Pfam" id="PF06080">
    <property type="entry name" value="DUF938"/>
    <property type="match status" value="1"/>
</dbReference>